<feature type="transmembrane region" description="Helical" evidence="2">
    <location>
        <begin position="116"/>
        <end position="134"/>
    </location>
</feature>
<accession>A0A7G2CAI0</accession>
<evidence type="ECO:0000313" key="4">
    <source>
        <dbReference type="Proteomes" id="UP000515908"/>
    </source>
</evidence>
<proteinExistence type="predicted"/>
<sequence length="152" mass="17107">MLRFSTRVALRRGGVVGMALTHSRCFKSTPKEEAGSSSLQSVDPQEPSGSVTVEVEEPQFHDFTPPYRGPNFPIPGRRGNISPEYYVSHSTAGHPDQVAELLAAGRSDPEWMWLKLLCFVCVMSTVGVWVYGVFFPDHIKYFKDEPWSPFRN</sequence>
<keyword evidence="4" id="KW-1185">Reference proteome</keyword>
<dbReference type="VEuPathDB" id="TriTrypDB:ADEAN_000247500"/>
<gene>
    <name evidence="3" type="ORF">ADEAN_000247500</name>
</gene>
<keyword evidence="2" id="KW-0472">Membrane</keyword>
<name>A0A7G2CAI0_9TRYP</name>
<feature type="compositionally biased region" description="Polar residues" evidence="1">
    <location>
        <begin position="35"/>
        <end position="51"/>
    </location>
</feature>
<feature type="region of interest" description="Disordered" evidence="1">
    <location>
        <begin position="27"/>
        <end position="51"/>
    </location>
</feature>
<dbReference type="AlphaFoldDB" id="A0A7G2CAI0"/>
<keyword evidence="2" id="KW-0812">Transmembrane</keyword>
<dbReference type="EMBL" id="LR877148">
    <property type="protein sequence ID" value="CAD2215022.1"/>
    <property type="molecule type" value="Genomic_DNA"/>
</dbReference>
<dbReference type="OrthoDB" id="261608at2759"/>
<reference evidence="3 4" key="1">
    <citation type="submission" date="2020-08" db="EMBL/GenBank/DDBJ databases">
        <authorList>
            <person name="Newling K."/>
            <person name="Davey J."/>
            <person name="Forrester S."/>
        </authorList>
    </citation>
    <scope>NUCLEOTIDE SEQUENCE [LARGE SCALE GENOMIC DNA]</scope>
    <source>
        <strain evidence="4">Crithidia deanei Carvalho (ATCC PRA-265)</strain>
    </source>
</reference>
<evidence type="ECO:0000256" key="2">
    <source>
        <dbReference type="SAM" id="Phobius"/>
    </source>
</evidence>
<evidence type="ECO:0000313" key="3">
    <source>
        <dbReference type="EMBL" id="CAD2215022.1"/>
    </source>
</evidence>
<dbReference type="Proteomes" id="UP000515908">
    <property type="component" value="Chromosome 04"/>
</dbReference>
<organism evidence="3 4">
    <name type="scientific">Angomonas deanei</name>
    <dbReference type="NCBI Taxonomy" id="59799"/>
    <lineage>
        <taxon>Eukaryota</taxon>
        <taxon>Discoba</taxon>
        <taxon>Euglenozoa</taxon>
        <taxon>Kinetoplastea</taxon>
        <taxon>Metakinetoplastina</taxon>
        <taxon>Trypanosomatida</taxon>
        <taxon>Trypanosomatidae</taxon>
        <taxon>Strigomonadinae</taxon>
        <taxon>Angomonas</taxon>
    </lineage>
</organism>
<keyword evidence="2" id="KW-1133">Transmembrane helix</keyword>
<evidence type="ECO:0000256" key="1">
    <source>
        <dbReference type="SAM" id="MobiDB-lite"/>
    </source>
</evidence>
<protein>
    <submittedName>
        <fullName evidence="3">Uncharacterized protein</fullName>
    </submittedName>
</protein>